<dbReference type="AlphaFoldDB" id="A0A0B7NIJ7"/>
<name>A0A0B7NIJ7_9FUNG</name>
<evidence type="ECO:0000256" key="1">
    <source>
        <dbReference type="SAM" id="MobiDB-lite"/>
    </source>
</evidence>
<reference evidence="2 3" key="1">
    <citation type="submission" date="2014-09" db="EMBL/GenBank/DDBJ databases">
        <authorList>
            <person name="Ellenberger Sabrina"/>
        </authorList>
    </citation>
    <scope>NUCLEOTIDE SEQUENCE [LARGE SCALE GENOMIC DNA]</scope>
    <source>
        <strain evidence="2 3">CBS 412.66</strain>
    </source>
</reference>
<evidence type="ECO:0000313" key="2">
    <source>
        <dbReference type="EMBL" id="CEP18401.1"/>
    </source>
</evidence>
<accession>A0A0B7NIJ7</accession>
<proteinExistence type="predicted"/>
<gene>
    <name evidence="2" type="primary">PARPA_12705.1 scaffold 45263</name>
</gene>
<organism evidence="2 3">
    <name type="scientific">Parasitella parasitica</name>
    <dbReference type="NCBI Taxonomy" id="35722"/>
    <lineage>
        <taxon>Eukaryota</taxon>
        <taxon>Fungi</taxon>
        <taxon>Fungi incertae sedis</taxon>
        <taxon>Mucoromycota</taxon>
        <taxon>Mucoromycotina</taxon>
        <taxon>Mucoromycetes</taxon>
        <taxon>Mucorales</taxon>
        <taxon>Mucorineae</taxon>
        <taxon>Mucoraceae</taxon>
        <taxon>Parasitella</taxon>
    </lineage>
</organism>
<dbReference type="EMBL" id="LN733809">
    <property type="protein sequence ID" value="CEP18401.1"/>
    <property type="molecule type" value="Genomic_DNA"/>
</dbReference>
<sequence>MNKQPAEHDFHFQWQLYPAPERNLLLDKISLPEVDNQDRNEIEAFREDKFSKSALFTPEICDRLNQRQVSSIVKAFSAGINAVKTKSRDGKGRGRNGRSQSSTQRDPSASEHANQRTGFEESQEPTQGKCGRCSLVGHNIRTCNVLRSQPQKKEESSQQQQRRQQQQSPCRRKRDLFEDSSTIMGSRMLRGQKACAYYLQRCSLDLLY</sequence>
<evidence type="ECO:0000313" key="3">
    <source>
        <dbReference type="Proteomes" id="UP000054107"/>
    </source>
</evidence>
<dbReference type="Proteomes" id="UP000054107">
    <property type="component" value="Unassembled WGS sequence"/>
</dbReference>
<feature type="region of interest" description="Disordered" evidence="1">
    <location>
        <begin position="148"/>
        <end position="176"/>
    </location>
</feature>
<keyword evidence="3" id="KW-1185">Reference proteome</keyword>
<feature type="compositionally biased region" description="Polar residues" evidence="1">
    <location>
        <begin position="97"/>
        <end position="117"/>
    </location>
</feature>
<feature type="region of interest" description="Disordered" evidence="1">
    <location>
        <begin position="84"/>
        <end position="130"/>
    </location>
</feature>
<feature type="compositionally biased region" description="Low complexity" evidence="1">
    <location>
        <begin position="157"/>
        <end position="169"/>
    </location>
</feature>
<protein>
    <submittedName>
        <fullName evidence="2">Uncharacterized protein</fullName>
    </submittedName>
</protein>